<dbReference type="AlphaFoldDB" id="A0A1I4FG51"/>
<keyword evidence="2" id="KW-1185">Reference proteome</keyword>
<dbReference type="Proteomes" id="UP000199111">
    <property type="component" value="Unassembled WGS sequence"/>
</dbReference>
<dbReference type="EMBL" id="FOQY01000063">
    <property type="protein sequence ID" value="SFL16955.1"/>
    <property type="molecule type" value="Genomic_DNA"/>
</dbReference>
<dbReference type="InterPro" id="IPR015018">
    <property type="entry name" value="DUF1905"/>
</dbReference>
<organism evidence="1 2">
    <name type="scientific">Streptosporangium canum</name>
    <dbReference type="NCBI Taxonomy" id="324952"/>
    <lineage>
        <taxon>Bacteria</taxon>
        <taxon>Bacillati</taxon>
        <taxon>Actinomycetota</taxon>
        <taxon>Actinomycetes</taxon>
        <taxon>Streptosporangiales</taxon>
        <taxon>Streptosporangiaceae</taxon>
        <taxon>Streptosporangium</taxon>
    </lineage>
</organism>
<dbReference type="GeneID" id="96303751"/>
<dbReference type="SUPFAM" id="SSF141694">
    <property type="entry name" value="AF2212/PG0164-like"/>
    <property type="match status" value="1"/>
</dbReference>
<dbReference type="Pfam" id="PF13376">
    <property type="entry name" value="OmdA"/>
    <property type="match status" value="1"/>
</dbReference>
<protein>
    <recommendedName>
        <fullName evidence="3">Bacteriocin-protection, YdeI or OmpD-Associated</fullName>
    </recommendedName>
</protein>
<reference evidence="2" key="1">
    <citation type="submission" date="2016-10" db="EMBL/GenBank/DDBJ databases">
        <authorList>
            <person name="Varghese N."/>
            <person name="Submissions S."/>
        </authorList>
    </citation>
    <scope>NUCLEOTIDE SEQUENCE [LARGE SCALE GENOMIC DNA]</scope>
    <source>
        <strain evidence="2">CGMCC 4.2126</strain>
    </source>
</reference>
<proteinExistence type="predicted"/>
<evidence type="ECO:0000313" key="2">
    <source>
        <dbReference type="Proteomes" id="UP000199111"/>
    </source>
</evidence>
<dbReference type="Pfam" id="PF08922">
    <property type="entry name" value="DUF1905"/>
    <property type="match status" value="1"/>
</dbReference>
<sequence length="150" mass="16687">MKFRTVVILSGKTTTGIQVPQEVIESLGSNKRPRVQVTINGYTYRSSVAPMGGGYMLPINADHRKGAGVAGGEEVDVEIELDTQPREVTLPPDLTEALDGEADAKRFFDGLSYTQRLSFATWVESAKKAETRQRRLEETVTMLREGRTRR</sequence>
<gene>
    <name evidence="1" type="ORF">SAMN05216275_16318</name>
</gene>
<dbReference type="InterPro" id="IPR037079">
    <property type="entry name" value="AF2212/PG0164-like_sf"/>
</dbReference>
<name>A0A1I4FG51_9ACTN</name>
<evidence type="ECO:0000313" key="1">
    <source>
        <dbReference type="EMBL" id="SFL16955.1"/>
    </source>
</evidence>
<dbReference type="RefSeq" id="WP_031166583.1">
    <property type="nucleotide sequence ID" value="NZ_FOQY01000063.1"/>
</dbReference>
<accession>A0A1I4FG51</accession>
<evidence type="ECO:0008006" key="3">
    <source>
        <dbReference type="Google" id="ProtNLM"/>
    </source>
</evidence>
<dbReference type="Gene3D" id="2.40.30.100">
    <property type="entry name" value="AF2212/PG0164-like"/>
    <property type="match status" value="1"/>
</dbReference>